<dbReference type="OrthoDB" id="9940381at2"/>
<protein>
    <submittedName>
        <fullName evidence="2">Uncharacterized protein</fullName>
    </submittedName>
</protein>
<comment type="caution">
    <text evidence="2">The sequence shown here is derived from an EMBL/GenBank/DDBJ whole genome shotgun (WGS) entry which is preliminary data.</text>
</comment>
<feature type="transmembrane region" description="Helical" evidence="1">
    <location>
        <begin position="20"/>
        <end position="41"/>
    </location>
</feature>
<dbReference type="Proteomes" id="UP000052258">
    <property type="component" value="Unassembled WGS sequence"/>
</dbReference>
<evidence type="ECO:0000256" key="1">
    <source>
        <dbReference type="SAM" id="Phobius"/>
    </source>
</evidence>
<reference evidence="2 3" key="1">
    <citation type="journal article" date="2015" name="Genome Biol. Evol.">
        <title>Comparative Genomics of Listeria Sensu Lato: Genus-Wide Differences in Evolutionary Dynamics and the Progressive Gain of Complex, Potentially Pathogenicity-Related Traits through Lateral Gene Transfer.</title>
        <authorList>
            <person name="Chiara M."/>
            <person name="Caruso M."/>
            <person name="D'Erchia A.M."/>
            <person name="Manzari C."/>
            <person name="Fraccalvieri R."/>
            <person name="Goffredo E."/>
            <person name="Latorre L."/>
            <person name="Miccolupo A."/>
            <person name="Padalino I."/>
            <person name="Santagada G."/>
            <person name="Chiocco D."/>
            <person name="Pesole G."/>
            <person name="Horner D.S."/>
            <person name="Parisi A."/>
        </authorList>
    </citation>
    <scope>NUCLEOTIDE SEQUENCE [LARGE SCALE GENOMIC DNA]</scope>
    <source>
        <strain evidence="2 3">1991</strain>
    </source>
</reference>
<feature type="transmembrane region" description="Helical" evidence="1">
    <location>
        <begin position="90"/>
        <end position="119"/>
    </location>
</feature>
<sequence>MIALVLNKLEEIKMKVTSDWILSLTEKIFYIIPCLFLGYLFLLSLETKLGILSPVQHNPIYTAYFITFLSFFFCGFLTRQIRILKDKDEAFVKLATLLLLASQLVMLNMICAAMLIFFIKKEFSWDIRHIPFRQLKWRWQLALCFYIATTAFMVFIVRQMIL</sequence>
<gene>
    <name evidence="2" type="ORF">X560_1608</name>
</gene>
<keyword evidence="1" id="KW-1133">Transmembrane helix</keyword>
<organism evidence="2 3">
    <name type="scientific">Listeria fleischmannii 1991</name>
    <dbReference type="NCBI Taxonomy" id="1430899"/>
    <lineage>
        <taxon>Bacteria</taxon>
        <taxon>Bacillati</taxon>
        <taxon>Bacillota</taxon>
        <taxon>Bacilli</taxon>
        <taxon>Bacillales</taxon>
        <taxon>Listeriaceae</taxon>
        <taxon>Listeria</taxon>
    </lineage>
</organism>
<keyword evidence="3" id="KW-1185">Reference proteome</keyword>
<feature type="transmembrane region" description="Helical" evidence="1">
    <location>
        <begin position="61"/>
        <end position="78"/>
    </location>
</feature>
<feature type="transmembrane region" description="Helical" evidence="1">
    <location>
        <begin position="139"/>
        <end position="157"/>
    </location>
</feature>
<dbReference type="AlphaFoldDB" id="A0A0J8GB79"/>
<accession>A0A0J8GB79</accession>
<name>A0A0J8GB79_9LIST</name>
<dbReference type="RefSeq" id="WP_007475514.1">
    <property type="nucleotide sequence ID" value="NZ_KQ130614.1"/>
</dbReference>
<dbReference type="EMBL" id="AZHO01000013">
    <property type="protein sequence ID" value="KMT59895.1"/>
    <property type="molecule type" value="Genomic_DNA"/>
</dbReference>
<keyword evidence="1" id="KW-0472">Membrane</keyword>
<proteinExistence type="predicted"/>
<evidence type="ECO:0000313" key="3">
    <source>
        <dbReference type="Proteomes" id="UP000052258"/>
    </source>
</evidence>
<evidence type="ECO:0000313" key="2">
    <source>
        <dbReference type="EMBL" id="KMT59895.1"/>
    </source>
</evidence>
<keyword evidence="1" id="KW-0812">Transmembrane</keyword>
<dbReference type="PATRIC" id="fig|1430899.3.peg.1369"/>